<dbReference type="InParanoid" id="D0NJL7"/>
<organism evidence="1 2">
    <name type="scientific">Phytophthora infestans (strain T30-4)</name>
    <name type="common">Potato late blight agent</name>
    <dbReference type="NCBI Taxonomy" id="403677"/>
    <lineage>
        <taxon>Eukaryota</taxon>
        <taxon>Sar</taxon>
        <taxon>Stramenopiles</taxon>
        <taxon>Oomycota</taxon>
        <taxon>Peronosporomycetes</taxon>
        <taxon>Peronosporales</taxon>
        <taxon>Peronosporaceae</taxon>
        <taxon>Phytophthora</taxon>
    </lineage>
</organism>
<reference evidence="2" key="1">
    <citation type="journal article" date="2009" name="Nature">
        <title>Genome sequence and analysis of the Irish potato famine pathogen Phytophthora infestans.</title>
        <authorList>
            <consortium name="The Broad Institute Genome Sequencing Platform"/>
            <person name="Haas B.J."/>
            <person name="Kamoun S."/>
            <person name="Zody M.C."/>
            <person name="Jiang R.H."/>
            <person name="Handsaker R.E."/>
            <person name="Cano L.M."/>
            <person name="Grabherr M."/>
            <person name="Kodira C.D."/>
            <person name="Raffaele S."/>
            <person name="Torto-Alalibo T."/>
            <person name="Bozkurt T.O."/>
            <person name="Ah-Fong A.M."/>
            <person name="Alvarado L."/>
            <person name="Anderson V.L."/>
            <person name="Armstrong M.R."/>
            <person name="Avrova A."/>
            <person name="Baxter L."/>
            <person name="Beynon J."/>
            <person name="Boevink P.C."/>
            <person name="Bollmann S.R."/>
            <person name="Bos J.I."/>
            <person name="Bulone V."/>
            <person name="Cai G."/>
            <person name="Cakir C."/>
            <person name="Carrington J.C."/>
            <person name="Chawner M."/>
            <person name="Conti L."/>
            <person name="Costanzo S."/>
            <person name="Ewan R."/>
            <person name="Fahlgren N."/>
            <person name="Fischbach M.A."/>
            <person name="Fugelstad J."/>
            <person name="Gilroy E.M."/>
            <person name="Gnerre S."/>
            <person name="Green P.J."/>
            <person name="Grenville-Briggs L.J."/>
            <person name="Griffith J."/>
            <person name="Grunwald N.J."/>
            <person name="Horn K."/>
            <person name="Horner N.R."/>
            <person name="Hu C.H."/>
            <person name="Huitema E."/>
            <person name="Jeong D.H."/>
            <person name="Jones A.M."/>
            <person name="Jones J.D."/>
            <person name="Jones R.W."/>
            <person name="Karlsson E.K."/>
            <person name="Kunjeti S.G."/>
            <person name="Lamour K."/>
            <person name="Liu Z."/>
            <person name="Ma L."/>
            <person name="Maclean D."/>
            <person name="Chibucos M.C."/>
            <person name="McDonald H."/>
            <person name="McWalters J."/>
            <person name="Meijer H.J."/>
            <person name="Morgan W."/>
            <person name="Morris P.F."/>
            <person name="Munro C.A."/>
            <person name="O'Neill K."/>
            <person name="Ospina-Giraldo M."/>
            <person name="Pinzon A."/>
            <person name="Pritchard L."/>
            <person name="Ramsahoye B."/>
            <person name="Ren Q."/>
            <person name="Restrepo S."/>
            <person name="Roy S."/>
            <person name="Sadanandom A."/>
            <person name="Savidor A."/>
            <person name="Schornack S."/>
            <person name="Schwartz D.C."/>
            <person name="Schumann U.D."/>
            <person name="Schwessinger B."/>
            <person name="Seyer L."/>
            <person name="Sharpe T."/>
            <person name="Silvar C."/>
            <person name="Song J."/>
            <person name="Studholme D.J."/>
            <person name="Sykes S."/>
            <person name="Thines M."/>
            <person name="van de Vondervoort P.J."/>
            <person name="Phuntumart V."/>
            <person name="Wawra S."/>
            <person name="Weide R."/>
            <person name="Win J."/>
            <person name="Young C."/>
            <person name="Zhou S."/>
            <person name="Fry W."/>
            <person name="Meyers B.C."/>
            <person name="van West P."/>
            <person name="Ristaino J."/>
            <person name="Govers F."/>
            <person name="Birch P.R."/>
            <person name="Whisson S.C."/>
            <person name="Judelson H.S."/>
            <person name="Nusbaum C."/>
        </authorList>
    </citation>
    <scope>NUCLEOTIDE SEQUENCE [LARGE SCALE GENOMIC DNA]</scope>
    <source>
        <strain evidence="2">T30-4</strain>
    </source>
</reference>
<name>D0NJL7_PHYIT</name>
<evidence type="ECO:0000313" key="1">
    <source>
        <dbReference type="EMBL" id="EEY59735.1"/>
    </source>
</evidence>
<dbReference type="Proteomes" id="UP000006643">
    <property type="component" value="Unassembled WGS sequence"/>
</dbReference>
<dbReference type="KEGG" id="pif:PITG_12329"/>
<sequence length="108" mass="11899">MLIPDVSGGVRINVASVMRRDAVKTLSRLDIRPSAIHVPVCIARRSRRSESDSKGTQLYLVPHSLQSGSSFGSGGSLVKQRGEKAASCMPSRLRRRYFQVGRAWDDIT</sequence>
<dbReference type="EMBL" id="DS028141">
    <property type="protein sequence ID" value="EEY59735.1"/>
    <property type="molecule type" value="Genomic_DNA"/>
</dbReference>
<keyword evidence="2" id="KW-1185">Reference proteome</keyword>
<dbReference type="AlphaFoldDB" id="D0NJL7"/>
<evidence type="ECO:0000313" key="2">
    <source>
        <dbReference type="Proteomes" id="UP000006643"/>
    </source>
</evidence>
<dbReference type="HOGENOM" id="CLU_2202175_0_0_1"/>
<accession>D0NJL7</accession>
<dbReference type="RefSeq" id="XP_002900928.1">
    <property type="nucleotide sequence ID" value="XM_002900882.1"/>
</dbReference>
<dbReference type="GeneID" id="9473403"/>
<gene>
    <name evidence="1" type="ORF">PITG_12329</name>
</gene>
<protein>
    <submittedName>
        <fullName evidence="1">Uncharacterized protein</fullName>
    </submittedName>
</protein>
<dbReference type="VEuPathDB" id="FungiDB:PITG_12329"/>
<proteinExistence type="predicted"/>